<dbReference type="AlphaFoldDB" id="A0A7J6KND1"/>
<dbReference type="OrthoDB" id="7999790at2759"/>
<name>A0A7J6KND1_PERCH</name>
<organism evidence="2 3">
    <name type="scientific">Perkinsus chesapeaki</name>
    <name type="common">Clam parasite</name>
    <name type="synonym">Perkinsus andrewsi</name>
    <dbReference type="NCBI Taxonomy" id="330153"/>
    <lineage>
        <taxon>Eukaryota</taxon>
        <taxon>Sar</taxon>
        <taxon>Alveolata</taxon>
        <taxon>Perkinsozoa</taxon>
        <taxon>Perkinsea</taxon>
        <taxon>Perkinsida</taxon>
        <taxon>Perkinsidae</taxon>
        <taxon>Perkinsus</taxon>
    </lineage>
</organism>
<proteinExistence type="predicted"/>
<evidence type="ECO:0000313" key="3">
    <source>
        <dbReference type="Proteomes" id="UP000591131"/>
    </source>
</evidence>
<reference evidence="2 3" key="1">
    <citation type="submission" date="2020-04" db="EMBL/GenBank/DDBJ databases">
        <title>Perkinsus chesapeaki whole genome sequence.</title>
        <authorList>
            <person name="Bogema D.R."/>
        </authorList>
    </citation>
    <scope>NUCLEOTIDE SEQUENCE [LARGE SCALE GENOMIC DNA]</scope>
    <source>
        <strain evidence="2">ATCC PRA-425</strain>
    </source>
</reference>
<feature type="non-terminal residue" evidence="2">
    <location>
        <position position="467"/>
    </location>
</feature>
<accession>A0A7J6KND1</accession>
<keyword evidence="3" id="KW-1185">Reference proteome</keyword>
<feature type="non-terminal residue" evidence="2">
    <location>
        <position position="1"/>
    </location>
</feature>
<dbReference type="Proteomes" id="UP000591131">
    <property type="component" value="Unassembled WGS sequence"/>
</dbReference>
<dbReference type="EMBL" id="JAAPAO010001923">
    <property type="protein sequence ID" value="KAF4648560.1"/>
    <property type="molecule type" value="Genomic_DNA"/>
</dbReference>
<evidence type="ECO:0000313" key="2">
    <source>
        <dbReference type="EMBL" id="KAF4648560.1"/>
    </source>
</evidence>
<gene>
    <name evidence="2" type="ORF">FOL47_003077</name>
</gene>
<feature type="region of interest" description="Disordered" evidence="1">
    <location>
        <begin position="68"/>
        <end position="88"/>
    </location>
</feature>
<sequence>ILCGGCMRRLTRFDKNPGEFEAWKQDKRFYVDALQLDYDLVATRSDRCSQEARCRVCDIVHNPKSNELQAKESNFPKKGRPLEQSPPQPICNKCGEPWTFEHDLRHCANVMKRPTRSAAAGRVFAERVKARGFLDDLVKEHLRDTFESGGGSESSATPLRTGVKLDGHTYLGITPYRYDGTTTTKSLSIESARDLLRLGHLGLGKDGARKLCAILGREGICFPNGGLEECRNEKWTVFGPLFRSEVLDLEIERHQIPYSTPFGLCMDVRALLNVVTDGDADCISRLKFQLDGGRQFLKLSVNVVSIESGCPYVPGPNSVMKNFVIGLGQALETPHNLRKLFEYPSISVLFKSEMPKQIACDLKVAAMVVGIQAASCKYPCPFCLWVKGCACVGERAASRDWQSHDRDFKNGHHNVVCEPCVCWRDSPMEVIALAPLHLLLGVVNKVYKEICQGFGDAFTAKQQDALA</sequence>
<evidence type="ECO:0000256" key="1">
    <source>
        <dbReference type="SAM" id="MobiDB-lite"/>
    </source>
</evidence>
<protein>
    <submittedName>
        <fullName evidence="2">Uncharacterized protein</fullName>
    </submittedName>
</protein>
<comment type="caution">
    <text evidence="2">The sequence shown here is derived from an EMBL/GenBank/DDBJ whole genome shotgun (WGS) entry which is preliminary data.</text>
</comment>